<evidence type="ECO:0000313" key="2">
    <source>
        <dbReference type="Proteomes" id="UP000035481"/>
    </source>
</evidence>
<dbReference type="PATRIC" id="fig|1440762.4.peg.3786"/>
<comment type="caution">
    <text evidence="1">The sequence shown here is derived from an EMBL/GenBank/DDBJ whole genome shotgun (WGS) entry which is preliminary data.</text>
</comment>
<dbReference type="STRING" id="1440762.Y882_04075"/>
<dbReference type="OrthoDB" id="5956878at2"/>
<dbReference type="AlphaFoldDB" id="A0A0G9H7Q1"/>
<dbReference type="EMBL" id="JPLA01000009">
    <property type="protein sequence ID" value="KLD65259.1"/>
    <property type="molecule type" value="Genomic_DNA"/>
</dbReference>
<proteinExistence type="predicted"/>
<organism evidence="1 2">
    <name type="scientific">Dyella japonica DSM 16301</name>
    <dbReference type="NCBI Taxonomy" id="1440762"/>
    <lineage>
        <taxon>Bacteria</taxon>
        <taxon>Pseudomonadati</taxon>
        <taxon>Pseudomonadota</taxon>
        <taxon>Gammaproteobacteria</taxon>
        <taxon>Lysobacterales</taxon>
        <taxon>Rhodanobacteraceae</taxon>
        <taxon>Dyella</taxon>
    </lineage>
</organism>
<name>A0A0G9H7Q1_9GAMM</name>
<reference evidence="1 2" key="1">
    <citation type="journal article" date="2015" name="Antonie Van Leeuwenhoek">
        <title>A phylogenomic and molecular marker based taxonomic framework for the order Xanthomonadales: proposal to transfer the families Algiphilaceae and Solimonadaceae to the order Nevskiales ord. nov. and to create a new family within the order Xanthomonadales, the family Rhodanobacteraceae fam. nov., containing the genus Rhodanobacter and its closest relatives.</title>
        <authorList>
            <person name="Naushad S."/>
            <person name="Adeolu M."/>
            <person name="Wong S."/>
            <person name="Sohail M."/>
            <person name="Schellhorn H.E."/>
            <person name="Gupta R.S."/>
        </authorList>
    </citation>
    <scope>NUCLEOTIDE SEQUENCE [LARGE SCALE GENOMIC DNA]</scope>
    <source>
        <strain evidence="1 2">DSM 16301</strain>
    </source>
</reference>
<dbReference type="RefSeq" id="WP_046970588.1">
    <property type="nucleotide sequence ID" value="NZ_JPLA01000009.1"/>
</dbReference>
<evidence type="ECO:0000313" key="1">
    <source>
        <dbReference type="EMBL" id="KLD65259.1"/>
    </source>
</evidence>
<gene>
    <name evidence="1" type="ORF">Y882_04075</name>
</gene>
<accession>A0A0G9H7Q1</accession>
<dbReference type="Proteomes" id="UP000035481">
    <property type="component" value="Unassembled WGS sequence"/>
</dbReference>
<protein>
    <submittedName>
        <fullName evidence="1">Uncharacterized protein</fullName>
    </submittedName>
</protein>
<sequence>MAESQTYRLLPDGPVLCDTCSNTGESVAMERYDPLPAEAQRWSQEQRIELQSYRCPECEGVQVFRVD</sequence>